<reference evidence="2" key="1">
    <citation type="submission" date="2014-04" db="EMBL/GenBank/DDBJ databases">
        <title>Evolutionary Origins and Diversification of the Mycorrhizal Mutualists.</title>
        <authorList>
            <consortium name="DOE Joint Genome Institute"/>
            <consortium name="Mycorrhizal Genomics Consortium"/>
            <person name="Kohler A."/>
            <person name="Kuo A."/>
            <person name="Nagy L.G."/>
            <person name="Floudas D."/>
            <person name="Copeland A."/>
            <person name="Barry K.W."/>
            <person name="Cichocki N."/>
            <person name="Veneault-Fourrey C."/>
            <person name="LaButti K."/>
            <person name="Lindquist E.A."/>
            <person name="Lipzen A."/>
            <person name="Lundell T."/>
            <person name="Morin E."/>
            <person name="Murat C."/>
            <person name="Riley R."/>
            <person name="Ohm R."/>
            <person name="Sun H."/>
            <person name="Tunlid A."/>
            <person name="Henrissat B."/>
            <person name="Grigoriev I.V."/>
            <person name="Hibbett D.S."/>
            <person name="Martin F."/>
        </authorList>
    </citation>
    <scope>NUCLEOTIDE SEQUENCE [LARGE SCALE GENOMIC DNA]</scope>
    <source>
        <strain evidence="2">FD-334 SS-4</strain>
    </source>
</reference>
<dbReference type="Proteomes" id="UP000054270">
    <property type="component" value="Unassembled WGS sequence"/>
</dbReference>
<protein>
    <submittedName>
        <fullName evidence="1">Uncharacterized protein</fullName>
    </submittedName>
</protein>
<sequence length="104" mass="11651">MILFRMSGLSTSLNLRCAIAVVLVCLTLVPRASTPLHRTKSSFRMICVLLRSTWLLSWVRRLPVPPMRWGINLVSNPNVTRSAVDISTASPLTLISQSTAFERR</sequence>
<name>A0A0D2MM49_HYPSF</name>
<accession>A0A0D2MM49</accession>
<gene>
    <name evidence="1" type="ORF">HYPSUDRAFT_433147</name>
</gene>
<evidence type="ECO:0000313" key="2">
    <source>
        <dbReference type="Proteomes" id="UP000054270"/>
    </source>
</evidence>
<organism evidence="1 2">
    <name type="scientific">Hypholoma sublateritium (strain FD-334 SS-4)</name>
    <dbReference type="NCBI Taxonomy" id="945553"/>
    <lineage>
        <taxon>Eukaryota</taxon>
        <taxon>Fungi</taxon>
        <taxon>Dikarya</taxon>
        <taxon>Basidiomycota</taxon>
        <taxon>Agaricomycotina</taxon>
        <taxon>Agaricomycetes</taxon>
        <taxon>Agaricomycetidae</taxon>
        <taxon>Agaricales</taxon>
        <taxon>Agaricineae</taxon>
        <taxon>Strophariaceae</taxon>
        <taxon>Hypholoma</taxon>
    </lineage>
</organism>
<dbReference type="AlphaFoldDB" id="A0A0D2MM49"/>
<keyword evidence="2" id="KW-1185">Reference proteome</keyword>
<proteinExistence type="predicted"/>
<dbReference type="EMBL" id="KN817533">
    <property type="protein sequence ID" value="KJA25018.1"/>
    <property type="molecule type" value="Genomic_DNA"/>
</dbReference>
<evidence type="ECO:0000313" key="1">
    <source>
        <dbReference type="EMBL" id="KJA25018.1"/>
    </source>
</evidence>